<dbReference type="InterPro" id="IPR041492">
    <property type="entry name" value="HAD_2"/>
</dbReference>
<comment type="pathway">
    <text evidence="2">Organic acid metabolism; glycolate biosynthesis; glycolate from 2-phosphoglycolate: step 1/1.</text>
</comment>
<dbReference type="AlphaFoldDB" id="A0A2H0LZ34"/>
<dbReference type="GO" id="GO:0008967">
    <property type="term" value="F:phosphoglycolate phosphatase activity"/>
    <property type="evidence" value="ECO:0007669"/>
    <property type="project" value="UniProtKB-EC"/>
</dbReference>
<dbReference type="SFLD" id="SFLDS00003">
    <property type="entry name" value="Haloacid_Dehalogenase"/>
    <property type="match status" value="1"/>
</dbReference>
<organism evidence="5 6">
    <name type="scientific">Candidatus Ghiorseimicrobium undicola</name>
    <dbReference type="NCBI Taxonomy" id="1974746"/>
    <lineage>
        <taxon>Bacteria</taxon>
        <taxon>Pseudomonadati</taxon>
        <taxon>Candidatus Omnitrophota</taxon>
        <taxon>Candidatus Ghiorseimicrobium</taxon>
    </lineage>
</organism>
<dbReference type="InterPro" id="IPR006439">
    <property type="entry name" value="HAD-SF_hydro_IA"/>
</dbReference>
<evidence type="ECO:0000256" key="4">
    <source>
        <dbReference type="ARBA" id="ARBA00013078"/>
    </source>
</evidence>
<evidence type="ECO:0000313" key="6">
    <source>
        <dbReference type="Proteomes" id="UP000229641"/>
    </source>
</evidence>
<evidence type="ECO:0000256" key="3">
    <source>
        <dbReference type="ARBA" id="ARBA00006171"/>
    </source>
</evidence>
<proteinExistence type="inferred from homology"/>
<dbReference type="PANTHER" id="PTHR43434">
    <property type="entry name" value="PHOSPHOGLYCOLATE PHOSPHATASE"/>
    <property type="match status" value="1"/>
</dbReference>
<dbReference type="GO" id="GO:0005829">
    <property type="term" value="C:cytosol"/>
    <property type="evidence" value="ECO:0007669"/>
    <property type="project" value="TreeGrafter"/>
</dbReference>
<dbReference type="InterPro" id="IPR023198">
    <property type="entry name" value="PGP-like_dom2"/>
</dbReference>
<dbReference type="EMBL" id="PCWA01000026">
    <property type="protein sequence ID" value="PIQ89689.1"/>
    <property type="molecule type" value="Genomic_DNA"/>
</dbReference>
<dbReference type="InterPro" id="IPR036412">
    <property type="entry name" value="HAD-like_sf"/>
</dbReference>
<dbReference type="InterPro" id="IPR050155">
    <property type="entry name" value="HAD-like_hydrolase_sf"/>
</dbReference>
<dbReference type="Gene3D" id="1.10.150.240">
    <property type="entry name" value="Putative phosphatase, domain 2"/>
    <property type="match status" value="1"/>
</dbReference>
<sequence>MIDVDLLVFDLDGTLVDSKKGIVKAVKFTLRKLGLDERLPGEIASYIGTGVESLIRQSIGEKNKTLLIDGVSIFERHYKKHFAQRDRLYPNVKSTLKHFRNKLMFVATNRKKEMARLTLNSLGIGGYFKDVIGGDDELCVKPSVCPLKKVLRTNRNRKRCMIVGDMDLDIISGKNAGILTCAVTYGIGEKKDILRAGPDYLINNIAGLKKIIR</sequence>
<dbReference type="GO" id="GO:0006281">
    <property type="term" value="P:DNA repair"/>
    <property type="evidence" value="ECO:0007669"/>
    <property type="project" value="TreeGrafter"/>
</dbReference>
<dbReference type="EC" id="3.1.3.18" evidence="4"/>
<comment type="catalytic activity">
    <reaction evidence="1">
        <text>2-phosphoglycolate + H2O = glycolate + phosphate</text>
        <dbReference type="Rhea" id="RHEA:14369"/>
        <dbReference type="ChEBI" id="CHEBI:15377"/>
        <dbReference type="ChEBI" id="CHEBI:29805"/>
        <dbReference type="ChEBI" id="CHEBI:43474"/>
        <dbReference type="ChEBI" id="CHEBI:58033"/>
        <dbReference type="EC" id="3.1.3.18"/>
    </reaction>
</comment>
<dbReference type="NCBIfam" id="TIGR01549">
    <property type="entry name" value="HAD-SF-IA-v1"/>
    <property type="match status" value="1"/>
</dbReference>
<dbReference type="Gene3D" id="3.40.50.1000">
    <property type="entry name" value="HAD superfamily/HAD-like"/>
    <property type="match status" value="1"/>
</dbReference>
<evidence type="ECO:0000313" key="5">
    <source>
        <dbReference type="EMBL" id="PIQ89689.1"/>
    </source>
</evidence>
<name>A0A2H0LZ34_9BACT</name>
<reference evidence="5 6" key="1">
    <citation type="submission" date="2017-09" db="EMBL/GenBank/DDBJ databases">
        <title>Depth-based differentiation of microbial function through sediment-hosted aquifers and enrichment of novel symbionts in the deep terrestrial subsurface.</title>
        <authorList>
            <person name="Probst A.J."/>
            <person name="Ladd B."/>
            <person name="Jarett J.K."/>
            <person name="Geller-Mcgrath D.E."/>
            <person name="Sieber C.M."/>
            <person name="Emerson J.B."/>
            <person name="Anantharaman K."/>
            <person name="Thomas B.C."/>
            <person name="Malmstrom R."/>
            <person name="Stieglmeier M."/>
            <person name="Klingl A."/>
            <person name="Woyke T."/>
            <person name="Ryan C.M."/>
            <person name="Banfield J.F."/>
        </authorList>
    </citation>
    <scope>NUCLEOTIDE SEQUENCE [LARGE SCALE GENOMIC DNA]</scope>
    <source>
        <strain evidence="5">CG11_big_fil_rev_8_21_14_0_20_42_13</strain>
    </source>
</reference>
<dbReference type="PANTHER" id="PTHR43434:SF1">
    <property type="entry name" value="PHOSPHOGLYCOLATE PHOSPHATASE"/>
    <property type="match status" value="1"/>
</dbReference>
<dbReference type="Proteomes" id="UP000229641">
    <property type="component" value="Unassembled WGS sequence"/>
</dbReference>
<dbReference type="SUPFAM" id="SSF56784">
    <property type="entry name" value="HAD-like"/>
    <property type="match status" value="1"/>
</dbReference>
<evidence type="ECO:0000256" key="1">
    <source>
        <dbReference type="ARBA" id="ARBA00000830"/>
    </source>
</evidence>
<gene>
    <name evidence="5" type="ORF">COV72_01885</name>
</gene>
<dbReference type="SFLD" id="SFLDG01129">
    <property type="entry name" value="C1.5:_HAD__Beta-PGM__Phosphata"/>
    <property type="match status" value="1"/>
</dbReference>
<comment type="similarity">
    <text evidence="3">Belongs to the HAD-like hydrolase superfamily. CbbY/CbbZ/Gph/YieH family.</text>
</comment>
<evidence type="ECO:0000256" key="2">
    <source>
        <dbReference type="ARBA" id="ARBA00004818"/>
    </source>
</evidence>
<comment type="caution">
    <text evidence="5">The sequence shown here is derived from an EMBL/GenBank/DDBJ whole genome shotgun (WGS) entry which is preliminary data.</text>
</comment>
<dbReference type="Pfam" id="PF13419">
    <property type="entry name" value="HAD_2"/>
    <property type="match status" value="1"/>
</dbReference>
<protein>
    <recommendedName>
        <fullName evidence="4">phosphoglycolate phosphatase</fullName>
        <ecNumber evidence="4">3.1.3.18</ecNumber>
    </recommendedName>
</protein>
<dbReference type="InterPro" id="IPR023214">
    <property type="entry name" value="HAD_sf"/>
</dbReference>
<accession>A0A2H0LZ34</accession>